<feature type="compositionally biased region" description="Basic and acidic residues" evidence="1">
    <location>
        <begin position="43"/>
        <end position="65"/>
    </location>
</feature>
<name>A0A645E9R8_9ZZZZ</name>
<protein>
    <submittedName>
        <fullName evidence="2">Uncharacterized protein</fullName>
    </submittedName>
</protein>
<dbReference type="EMBL" id="VSSQ01044085">
    <property type="protein sequence ID" value="MPM97878.1"/>
    <property type="molecule type" value="Genomic_DNA"/>
</dbReference>
<feature type="compositionally biased region" description="Basic and acidic residues" evidence="1">
    <location>
        <begin position="113"/>
        <end position="143"/>
    </location>
</feature>
<reference evidence="2" key="1">
    <citation type="submission" date="2019-08" db="EMBL/GenBank/DDBJ databases">
        <authorList>
            <person name="Kucharzyk K."/>
            <person name="Murdoch R.W."/>
            <person name="Higgins S."/>
            <person name="Loffler F."/>
        </authorList>
    </citation>
    <scope>NUCLEOTIDE SEQUENCE</scope>
</reference>
<evidence type="ECO:0000256" key="1">
    <source>
        <dbReference type="SAM" id="MobiDB-lite"/>
    </source>
</evidence>
<feature type="region of interest" description="Disordered" evidence="1">
    <location>
        <begin position="81"/>
        <end position="258"/>
    </location>
</feature>
<evidence type="ECO:0000313" key="2">
    <source>
        <dbReference type="EMBL" id="MPM97878.1"/>
    </source>
</evidence>
<feature type="compositionally biased region" description="Basic and acidic residues" evidence="1">
    <location>
        <begin position="19"/>
        <end position="31"/>
    </location>
</feature>
<feature type="compositionally biased region" description="Polar residues" evidence="1">
    <location>
        <begin position="145"/>
        <end position="157"/>
    </location>
</feature>
<feature type="compositionally biased region" description="Polar residues" evidence="1">
    <location>
        <begin position="93"/>
        <end position="104"/>
    </location>
</feature>
<comment type="caution">
    <text evidence="2">The sequence shown here is derived from an EMBL/GenBank/DDBJ whole genome shotgun (WGS) entry which is preliminary data.</text>
</comment>
<organism evidence="2">
    <name type="scientific">bioreactor metagenome</name>
    <dbReference type="NCBI Taxonomy" id="1076179"/>
    <lineage>
        <taxon>unclassified sequences</taxon>
        <taxon>metagenomes</taxon>
        <taxon>ecological metagenomes</taxon>
    </lineage>
</organism>
<proteinExistence type="predicted"/>
<gene>
    <name evidence="2" type="ORF">SDC9_145058</name>
</gene>
<feature type="compositionally biased region" description="Basic residues" evidence="1">
    <location>
        <begin position="9"/>
        <end position="18"/>
    </location>
</feature>
<sequence length="283" mass="33519">MAFFEHAGNRHRQFRQRGSHRDHGQRNHQRIDPPLLRRHHHGIDHEFRPRGNHHEAEKDQSDRAAPRHQHRLHRLFGRRRAVAAQQHGISGARRQQQYPAQTADSIHPRRQIRREIKPQRQRQADRQQNRHVPPERHPGKPDRAAQNQSRPENQCNIRNVAPDDIADDEGRFPGKSRVYARRQFRQRRPDADQGQADHQFRNPEAPRQTGRRVDEPVAALDQNRQSERKQNQIEPQHFNRKNHNSPRVSSIDSPCRQKERRARLSPVWVPFPSGPGVQSFWWA</sequence>
<accession>A0A645E9R8</accession>
<dbReference type="AlphaFoldDB" id="A0A645E9R8"/>
<feature type="region of interest" description="Disordered" evidence="1">
    <location>
        <begin position="1"/>
        <end position="69"/>
    </location>
</feature>